<proteinExistence type="predicted"/>
<name>A0A1M5K7W2_9BACT</name>
<evidence type="ECO:0000256" key="1">
    <source>
        <dbReference type="SAM" id="SignalP"/>
    </source>
</evidence>
<dbReference type="RefSeq" id="WP_143164736.1">
    <property type="nucleotide sequence ID" value="NZ_FQWQ01000001.1"/>
</dbReference>
<sequence length="232" mass="27068">MKHRFLIIALLTTLVSCGSMLTENENKAIDEVLEFFGGYCKYSVGVSASTEEGEKKYFELELSQSNSLTKFKDNKEIVTSKLSYIFFCKLSEKEKENYTHIRGTLLYDNGEKFSKDYSIEELETVKNKLLIVDKVVSLIKNKNFIELKDLLNDQESFRYDKNELVTNIEKVEPEFGNIKEYRLFGFKFSYAGDNEILKIYGVVLRDKNNHELSIYLDPNSKKEEILKLDYEL</sequence>
<dbReference type="PROSITE" id="PS51257">
    <property type="entry name" value="PROKAR_LIPOPROTEIN"/>
    <property type="match status" value="1"/>
</dbReference>
<dbReference type="AlphaFoldDB" id="A0A1M5K7W2"/>
<evidence type="ECO:0000313" key="2">
    <source>
        <dbReference type="EMBL" id="SHG48771.1"/>
    </source>
</evidence>
<protein>
    <recommendedName>
        <fullName evidence="4">Lipoprotein</fullName>
    </recommendedName>
</protein>
<keyword evidence="1" id="KW-0732">Signal</keyword>
<gene>
    <name evidence="2" type="ORF">SAMN04488109_0486</name>
</gene>
<evidence type="ECO:0008006" key="4">
    <source>
        <dbReference type="Google" id="ProtNLM"/>
    </source>
</evidence>
<feature type="signal peptide" evidence="1">
    <location>
        <begin position="1"/>
        <end position="21"/>
    </location>
</feature>
<dbReference type="OrthoDB" id="886677at2"/>
<dbReference type="Proteomes" id="UP000184212">
    <property type="component" value="Unassembled WGS sequence"/>
</dbReference>
<evidence type="ECO:0000313" key="3">
    <source>
        <dbReference type="Proteomes" id="UP000184212"/>
    </source>
</evidence>
<organism evidence="2 3">
    <name type="scientific">Chryseolinea serpens</name>
    <dbReference type="NCBI Taxonomy" id="947013"/>
    <lineage>
        <taxon>Bacteria</taxon>
        <taxon>Pseudomonadati</taxon>
        <taxon>Bacteroidota</taxon>
        <taxon>Cytophagia</taxon>
        <taxon>Cytophagales</taxon>
        <taxon>Fulvivirgaceae</taxon>
        <taxon>Chryseolinea</taxon>
    </lineage>
</organism>
<keyword evidence="3" id="KW-1185">Reference proteome</keyword>
<accession>A0A1M5K7W2</accession>
<dbReference type="EMBL" id="FQWQ01000001">
    <property type="protein sequence ID" value="SHG48771.1"/>
    <property type="molecule type" value="Genomic_DNA"/>
</dbReference>
<reference evidence="2 3" key="1">
    <citation type="submission" date="2016-11" db="EMBL/GenBank/DDBJ databases">
        <authorList>
            <person name="Jaros S."/>
            <person name="Januszkiewicz K."/>
            <person name="Wedrychowicz H."/>
        </authorList>
    </citation>
    <scope>NUCLEOTIDE SEQUENCE [LARGE SCALE GENOMIC DNA]</scope>
    <source>
        <strain evidence="2 3">DSM 24574</strain>
    </source>
</reference>
<feature type="chain" id="PRO_5013359278" description="Lipoprotein" evidence="1">
    <location>
        <begin position="22"/>
        <end position="232"/>
    </location>
</feature>